<dbReference type="AlphaFoldDB" id="A0A1G2Q9U7"/>
<proteinExistence type="predicted"/>
<dbReference type="InterPro" id="IPR001296">
    <property type="entry name" value="Glyco_trans_1"/>
</dbReference>
<name>A0A1G2Q9U7_9BACT</name>
<evidence type="ECO:0000313" key="3">
    <source>
        <dbReference type="Proteomes" id="UP000176494"/>
    </source>
</evidence>
<evidence type="ECO:0000259" key="1">
    <source>
        <dbReference type="Pfam" id="PF00534"/>
    </source>
</evidence>
<dbReference type="STRING" id="1802435.A2114_02690"/>
<dbReference type="SUPFAM" id="SSF53756">
    <property type="entry name" value="UDP-Glycosyltransferase/glycogen phosphorylase"/>
    <property type="match status" value="1"/>
</dbReference>
<dbReference type="GO" id="GO:0016757">
    <property type="term" value="F:glycosyltransferase activity"/>
    <property type="evidence" value="ECO:0007669"/>
    <property type="project" value="InterPro"/>
</dbReference>
<protein>
    <recommendedName>
        <fullName evidence="1">Glycosyl transferase family 1 domain-containing protein</fullName>
    </recommendedName>
</protein>
<sequence length="352" mass="40536">MPKPLRLLIVTQKMDERDSVLGFFVGWVRELAKHFPQIIIVCLEKGDYDLPSNVKVLSLGKEDKKSRFQYLWRFYKYIWEERKNYDAVFVHMNQEYVLLAGKWWRLWGKPVGLWRNHHAGSWLTNLAVWLANISFCTSRYSYTARFKKNQLMPIGVDLDLFKPDLTVTKQPNSILFLGRLSPVKKQAMFIEALIKLHQAGEDFSATIVGDYLPRDKDYYDELVNLVAKNNLGNKIKILPGVSHTETVKLYQAHDWAINLSSSGMYDKIIFEAMACGTPILATNQNLVDLIDERLVIDNPTAESLAERLRLLLNANQVTRADFIKQSKQLAATNSLAKLVVAIKHAYENLHHN</sequence>
<dbReference type="CDD" id="cd03801">
    <property type="entry name" value="GT4_PimA-like"/>
    <property type="match status" value="1"/>
</dbReference>
<organism evidence="2 3">
    <name type="scientific">Candidatus Vogelbacteria bacterium GWA1_51_14</name>
    <dbReference type="NCBI Taxonomy" id="1802435"/>
    <lineage>
        <taxon>Bacteria</taxon>
        <taxon>Candidatus Vogeliibacteriota</taxon>
    </lineage>
</organism>
<gene>
    <name evidence="2" type="ORF">A2114_02690</name>
</gene>
<accession>A0A1G2Q9U7</accession>
<dbReference type="PANTHER" id="PTHR12526">
    <property type="entry name" value="GLYCOSYLTRANSFERASE"/>
    <property type="match status" value="1"/>
</dbReference>
<dbReference type="Gene3D" id="3.40.50.2000">
    <property type="entry name" value="Glycogen Phosphorylase B"/>
    <property type="match status" value="1"/>
</dbReference>
<comment type="caution">
    <text evidence="2">The sequence shown here is derived from an EMBL/GenBank/DDBJ whole genome shotgun (WGS) entry which is preliminary data.</text>
</comment>
<reference evidence="2 3" key="1">
    <citation type="journal article" date="2016" name="Nat. Commun.">
        <title>Thousands of microbial genomes shed light on interconnected biogeochemical processes in an aquifer system.</title>
        <authorList>
            <person name="Anantharaman K."/>
            <person name="Brown C.T."/>
            <person name="Hug L.A."/>
            <person name="Sharon I."/>
            <person name="Castelle C.J."/>
            <person name="Probst A.J."/>
            <person name="Thomas B.C."/>
            <person name="Singh A."/>
            <person name="Wilkins M.J."/>
            <person name="Karaoz U."/>
            <person name="Brodie E.L."/>
            <person name="Williams K.H."/>
            <person name="Hubbard S.S."/>
            <person name="Banfield J.F."/>
        </authorList>
    </citation>
    <scope>NUCLEOTIDE SEQUENCE [LARGE SCALE GENOMIC DNA]</scope>
</reference>
<dbReference type="EMBL" id="MHTG01000018">
    <property type="protein sequence ID" value="OHA57248.1"/>
    <property type="molecule type" value="Genomic_DNA"/>
</dbReference>
<dbReference type="Pfam" id="PF00534">
    <property type="entry name" value="Glycos_transf_1"/>
    <property type="match status" value="1"/>
</dbReference>
<feature type="domain" description="Glycosyl transferase family 1" evidence="1">
    <location>
        <begin position="164"/>
        <end position="328"/>
    </location>
</feature>
<evidence type="ECO:0000313" key="2">
    <source>
        <dbReference type="EMBL" id="OHA57248.1"/>
    </source>
</evidence>
<dbReference type="Proteomes" id="UP000176494">
    <property type="component" value="Unassembled WGS sequence"/>
</dbReference>